<evidence type="ECO:0000259" key="13">
    <source>
        <dbReference type="Pfam" id="PF01923"/>
    </source>
</evidence>
<evidence type="ECO:0000256" key="5">
    <source>
        <dbReference type="ARBA" id="ARBA00022840"/>
    </source>
</evidence>
<evidence type="ECO:0000256" key="3">
    <source>
        <dbReference type="ARBA" id="ARBA00022679"/>
    </source>
</evidence>
<evidence type="ECO:0000313" key="15">
    <source>
        <dbReference type="EMBL" id="CAE8664257.1"/>
    </source>
</evidence>
<evidence type="ECO:0000256" key="7">
    <source>
        <dbReference type="ARBA" id="ARBA00056747"/>
    </source>
</evidence>
<dbReference type="InterPro" id="IPR029499">
    <property type="entry name" value="PduO-typ"/>
</dbReference>
<comment type="subunit">
    <text evidence="2">Homotrimer.</text>
</comment>
<dbReference type="NCBIfam" id="TIGR00636">
    <property type="entry name" value="PduO_Nterm"/>
    <property type="match status" value="1"/>
</dbReference>
<gene>
    <name evidence="14" type="ORF">PGLA1383_LOCUS23025</name>
    <name evidence="15" type="ORF">PGLA2088_LOCUS15503</name>
</gene>
<dbReference type="FunFam" id="1.20.1200.10:FF:000001">
    <property type="entry name" value="Cob(I)yrinic acid a,c-diamide adenosyltransferase"/>
    <property type="match status" value="1"/>
</dbReference>
<evidence type="ECO:0000256" key="12">
    <source>
        <dbReference type="SAM" id="MobiDB-lite"/>
    </source>
</evidence>
<organism evidence="14 16">
    <name type="scientific">Polarella glacialis</name>
    <name type="common">Dinoflagellate</name>
    <dbReference type="NCBI Taxonomy" id="89957"/>
    <lineage>
        <taxon>Eukaryota</taxon>
        <taxon>Sar</taxon>
        <taxon>Alveolata</taxon>
        <taxon>Dinophyceae</taxon>
        <taxon>Suessiales</taxon>
        <taxon>Suessiaceae</taxon>
        <taxon>Polarella</taxon>
    </lineage>
</organism>
<evidence type="ECO:0000256" key="6">
    <source>
        <dbReference type="ARBA" id="ARBA00051988"/>
    </source>
</evidence>
<accession>A0A813F0Q6</accession>
<evidence type="ECO:0000256" key="10">
    <source>
        <dbReference type="RuleBase" id="RU366026"/>
    </source>
</evidence>
<keyword evidence="11" id="KW-0175">Coiled coil</keyword>
<dbReference type="GO" id="GO:0005524">
    <property type="term" value="F:ATP binding"/>
    <property type="evidence" value="ECO:0007669"/>
    <property type="project" value="UniProtKB-UniRule"/>
</dbReference>
<dbReference type="PANTHER" id="PTHR12213">
    <property type="entry name" value="CORRINOID ADENOSYLTRANSFERASE"/>
    <property type="match status" value="1"/>
</dbReference>
<name>A0A813F0Q6_POLGL</name>
<dbReference type="EMBL" id="CAJNNW010019217">
    <property type="protein sequence ID" value="CAE8664257.1"/>
    <property type="molecule type" value="Genomic_DNA"/>
</dbReference>
<dbReference type="Pfam" id="PF17653">
    <property type="entry name" value="DUF5522"/>
    <property type="match status" value="1"/>
</dbReference>
<evidence type="ECO:0000256" key="2">
    <source>
        <dbReference type="ARBA" id="ARBA00011233"/>
    </source>
</evidence>
<dbReference type="AlphaFoldDB" id="A0A813F0Q6"/>
<evidence type="ECO:0000313" key="16">
    <source>
        <dbReference type="Proteomes" id="UP000654075"/>
    </source>
</evidence>
<reference evidence="14" key="1">
    <citation type="submission" date="2021-02" db="EMBL/GenBank/DDBJ databases">
        <authorList>
            <person name="Dougan E. K."/>
            <person name="Rhodes N."/>
            <person name="Thang M."/>
            <person name="Chan C."/>
        </authorList>
    </citation>
    <scope>NUCLEOTIDE SEQUENCE</scope>
</reference>
<feature type="coiled-coil region" evidence="11">
    <location>
        <begin position="5"/>
        <end position="32"/>
    </location>
</feature>
<dbReference type="Gene3D" id="1.20.1200.10">
    <property type="entry name" value="Cobalamin adenosyltransferase-like"/>
    <property type="match status" value="1"/>
</dbReference>
<dbReference type="Proteomes" id="UP000626109">
    <property type="component" value="Unassembled WGS sequence"/>
</dbReference>
<evidence type="ECO:0000256" key="1">
    <source>
        <dbReference type="ARBA" id="ARBA00007487"/>
    </source>
</evidence>
<sequence length="477" mass="53159">MEARVELLEARLKAIESRLPSWEARVKTLERNNPLEARLRFLEAAWRSNAVPADQDRHSPYVSISQVVARNWMAYPFQWIQFALRWTGQACLKMMPSTVQRQRIDSVPYVSPASQESESQKLSQLQQHHTPQESAAQINGGTAEVTESEADCSAKHTLYLKDGLEGYSQSLVLADEVSPAMSNRAKISFLHKEACARELDTYIDPESAYEVFTAHHLKTRSCCGSSCRHCPWGHRNVPGKKGVQAQDARTVCQDDEDAEPIPFKKGCDLPPPNQSPKSRLYTRKGDAGYTNLYNEEWILKSSPVYEAIGDVDELNSTVGLAAALLSSGSEMRGQLEAVQAWLLDIGSALCTPRPSTSNGRKLRRTKGISQGDVATVESLIDVADARLAQLTNFILPGGSAAAAALHVARTVCRRAERHTWPLLLAGHGDEMIGIFLNRLSDFFFVAARLESHQAGMLEKQYRIERQVDRWQRQVVCT</sequence>
<comment type="caution">
    <text evidence="14">The sequence shown here is derived from an EMBL/GenBank/DDBJ whole genome shotgun (WGS) entry which is preliminary data.</text>
</comment>
<feature type="region of interest" description="Disordered" evidence="12">
    <location>
        <begin position="109"/>
        <end position="145"/>
    </location>
</feature>
<dbReference type="Pfam" id="PF01923">
    <property type="entry name" value="Cob_adeno_trans"/>
    <property type="match status" value="1"/>
</dbReference>
<dbReference type="SUPFAM" id="SSF89028">
    <property type="entry name" value="Cobalamin adenosyltransferase-like"/>
    <property type="match status" value="1"/>
</dbReference>
<evidence type="ECO:0000256" key="8">
    <source>
        <dbReference type="ARBA" id="ARBA00071654"/>
    </source>
</evidence>
<dbReference type="EMBL" id="CAJNNV010017066">
    <property type="protein sequence ID" value="CAE8604881.1"/>
    <property type="molecule type" value="Genomic_DNA"/>
</dbReference>
<feature type="compositionally biased region" description="Low complexity" evidence="12">
    <location>
        <begin position="114"/>
        <end position="127"/>
    </location>
</feature>
<keyword evidence="5 10" id="KW-0067">ATP-binding</keyword>
<comment type="similarity">
    <text evidence="1 10">Belongs to the Cob(I)alamin adenosyltransferase family.</text>
</comment>
<keyword evidence="3 10" id="KW-0808">Transferase</keyword>
<evidence type="ECO:0000256" key="11">
    <source>
        <dbReference type="SAM" id="Coils"/>
    </source>
</evidence>
<feature type="compositionally biased region" description="Polar residues" evidence="12">
    <location>
        <begin position="128"/>
        <end position="140"/>
    </location>
</feature>
<dbReference type="OrthoDB" id="443628at2759"/>
<dbReference type="InterPro" id="IPR036451">
    <property type="entry name" value="CblAdoTrfase-like_sf"/>
</dbReference>
<evidence type="ECO:0000256" key="9">
    <source>
        <dbReference type="ARBA" id="ARBA00075216"/>
    </source>
</evidence>
<evidence type="ECO:0000256" key="4">
    <source>
        <dbReference type="ARBA" id="ARBA00022741"/>
    </source>
</evidence>
<keyword evidence="4 10" id="KW-0547">Nucleotide-binding</keyword>
<dbReference type="PANTHER" id="PTHR12213:SF0">
    <property type="entry name" value="CORRINOID ADENOSYLTRANSFERASE MMAB"/>
    <property type="match status" value="1"/>
</dbReference>
<comment type="catalytic activity">
    <reaction evidence="6">
        <text>cob(I)alamin-[corrinoid adenosyltransferase] + ATP = apo-[corrinoid adenosyltransferase] + adenosylcob(III)alamin + triphosphate</text>
        <dbReference type="Rhea" id="RHEA:56796"/>
        <dbReference type="Rhea" id="RHEA-COMP:14743"/>
        <dbReference type="Rhea" id="RHEA-COMP:14744"/>
        <dbReference type="ChEBI" id="CHEBI:18036"/>
        <dbReference type="ChEBI" id="CHEBI:18408"/>
        <dbReference type="ChEBI" id="CHEBI:30616"/>
        <dbReference type="ChEBI" id="CHEBI:60488"/>
        <dbReference type="ChEBI" id="CHEBI:83228"/>
    </reaction>
    <physiologicalReaction direction="left-to-right" evidence="6">
        <dbReference type="Rhea" id="RHEA:56797"/>
    </physiologicalReaction>
</comment>
<comment type="function">
    <text evidence="7">Converts cob(I)alamin to adenosylcobalamin (adenosylcob(III)alamin), a coenzyme for methylmalonyl-CoA mutase, therefore participates in the final step of the vitamin B12 conversion. Generates adenosylcobalamin (AdoCbl) and directly delivers the cofactor to MUT in a transfer that is stimulated by ATP-binding to MMAB and gated by MMAA.</text>
</comment>
<feature type="domain" description="Cobalamin adenosyltransferase-like" evidence="13">
    <location>
        <begin position="280"/>
        <end position="449"/>
    </location>
</feature>
<dbReference type="InterPro" id="IPR016030">
    <property type="entry name" value="CblAdoTrfase-like"/>
</dbReference>
<keyword evidence="16" id="KW-1185">Reference proteome</keyword>
<dbReference type="InterPro" id="IPR040807">
    <property type="entry name" value="DUF5522"/>
</dbReference>
<proteinExistence type="inferred from homology"/>
<dbReference type="Proteomes" id="UP000654075">
    <property type="component" value="Unassembled WGS sequence"/>
</dbReference>
<dbReference type="GO" id="GO:0008817">
    <property type="term" value="F:corrinoid adenosyltransferase activity"/>
    <property type="evidence" value="ECO:0007669"/>
    <property type="project" value="TreeGrafter"/>
</dbReference>
<protein>
    <recommendedName>
        <fullName evidence="8">Corrinoid adenosyltransferase MMAB</fullName>
    </recommendedName>
    <alternativeName>
        <fullName evidence="9">ATP:co(I)rrinoid adenosyltransferase MMAB</fullName>
    </alternativeName>
</protein>
<evidence type="ECO:0000313" key="14">
    <source>
        <dbReference type="EMBL" id="CAE8604881.1"/>
    </source>
</evidence>
<dbReference type="GO" id="GO:0009235">
    <property type="term" value="P:cobalamin metabolic process"/>
    <property type="evidence" value="ECO:0007669"/>
    <property type="project" value="UniProtKB-ARBA"/>
</dbReference>